<keyword evidence="1" id="KW-0175">Coiled coil</keyword>
<evidence type="ECO:0000313" key="5">
    <source>
        <dbReference type="Proteomes" id="UP000746747"/>
    </source>
</evidence>
<feature type="domain" description="aECM cysteine-cradle" evidence="3">
    <location>
        <begin position="500"/>
        <end position="548"/>
    </location>
</feature>
<gene>
    <name evidence="4" type="ORF">CJOHNSTONI_LOCUS4273</name>
</gene>
<feature type="region of interest" description="Disordered" evidence="2">
    <location>
        <begin position="1"/>
        <end position="233"/>
    </location>
</feature>
<dbReference type="InterPro" id="IPR055352">
    <property type="entry name" value="CCD_aECM"/>
</dbReference>
<dbReference type="Pfam" id="PF23626">
    <property type="entry name" value="CCD_aECM"/>
    <property type="match status" value="1"/>
</dbReference>
<feature type="coiled-coil region" evidence="1">
    <location>
        <begin position="395"/>
        <end position="471"/>
    </location>
</feature>
<keyword evidence="5" id="KW-1185">Reference proteome</keyword>
<feature type="coiled-coil region" evidence="1">
    <location>
        <begin position="250"/>
        <end position="277"/>
    </location>
</feature>
<feature type="compositionally biased region" description="Basic and acidic residues" evidence="2">
    <location>
        <begin position="134"/>
        <end position="168"/>
    </location>
</feature>
<dbReference type="OrthoDB" id="5861617at2759"/>
<dbReference type="Proteomes" id="UP000746747">
    <property type="component" value="Unassembled WGS sequence"/>
</dbReference>
<evidence type="ECO:0000313" key="4">
    <source>
        <dbReference type="EMBL" id="CAG9534103.1"/>
    </source>
</evidence>
<proteinExistence type="predicted"/>
<name>A0A8J2PZR9_9BILA</name>
<organism evidence="4 5">
    <name type="scientific">Cercopithifilaria johnstoni</name>
    <dbReference type="NCBI Taxonomy" id="2874296"/>
    <lineage>
        <taxon>Eukaryota</taxon>
        <taxon>Metazoa</taxon>
        <taxon>Ecdysozoa</taxon>
        <taxon>Nematoda</taxon>
        <taxon>Chromadorea</taxon>
        <taxon>Rhabditida</taxon>
        <taxon>Spirurina</taxon>
        <taxon>Spiruromorpha</taxon>
        <taxon>Filarioidea</taxon>
        <taxon>Onchocercidae</taxon>
        <taxon>Cercopithifilaria</taxon>
    </lineage>
</organism>
<sequence>VEGAGKETVEEAAGVGKEAEEAEEAEGAKGTEQVEGAEEGVAAEKDKEEAEGVEGAGKEIVEGAAGVRKEAEEAEGAKGTEQVEGVEEGAAAGVEGALKETVEEAAGVRKEAEDAEGAEGTEQVKGVEEGVAAGKEREEAEGVEGAGKETVEEAAGVRKEAEEAEGAKGTEQIEDVEEGVAAGKEREEAEGALGVGKGREEAERYKGSGEEAEKVVGTGKESSSNGASEIGSRTAFNVGERSTEFVKEVRQGWRDALETLREQLRDFEDNIELFVEQSEKTANSKREENRKSREYSITNLRGSEHKFRRGKVEKLSSWYVNNSRKSHELKYEATSNKMKFNKKTVENSWQKHTFGKAMNPLEKRRKMLEIQRLGGPMKAINGTYVEEGKEMKSNKENEELIYARLLEEEARLEEARLLREEQMELRKQQELHHGFVDKVQLERHEQIMRRLEQLAEKEREYREQLEREGRIRMKFYMTTPPNESFSSTPIDSDKDFVPSAQCSVIRKFVKVFAVADPIEWIRNNCSIVKIYFPEESCEHVVNLFKSCLQ</sequence>
<evidence type="ECO:0000256" key="2">
    <source>
        <dbReference type="SAM" id="MobiDB-lite"/>
    </source>
</evidence>
<feature type="compositionally biased region" description="Basic and acidic residues" evidence="2">
    <location>
        <begin position="97"/>
        <end position="112"/>
    </location>
</feature>
<evidence type="ECO:0000259" key="3">
    <source>
        <dbReference type="Pfam" id="PF23626"/>
    </source>
</evidence>
<evidence type="ECO:0000256" key="1">
    <source>
        <dbReference type="SAM" id="Coils"/>
    </source>
</evidence>
<dbReference type="AlphaFoldDB" id="A0A8J2PZR9"/>
<feature type="compositionally biased region" description="Basic and acidic residues" evidence="2">
    <location>
        <begin position="42"/>
        <end position="78"/>
    </location>
</feature>
<protein>
    <recommendedName>
        <fullName evidence="3">aECM cysteine-cradle domain-containing protein</fullName>
    </recommendedName>
</protein>
<accession>A0A8J2PZR9</accession>
<feature type="non-terminal residue" evidence="4">
    <location>
        <position position="549"/>
    </location>
</feature>
<reference evidence="4" key="1">
    <citation type="submission" date="2021-09" db="EMBL/GenBank/DDBJ databases">
        <authorList>
            <consortium name="Pathogen Informatics"/>
        </authorList>
    </citation>
    <scope>NUCLEOTIDE SEQUENCE</scope>
</reference>
<comment type="caution">
    <text evidence="4">The sequence shown here is derived from an EMBL/GenBank/DDBJ whole genome shotgun (WGS) entry which is preliminary data.</text>
</comment>
<dbReference type="EMBL" id="CAKAEH010001288">
    <property type="protein sequence ID" value="CAG9534103.1"/>
    <property type="molecule type" value="Genomic_DNA"/>
</dbReference>
<feature type="compositionally biased region" description="Basic and acidic residues" evidence="2">
    <location>
        <begin position="197"/>
        <end position="214"/>
    </location>
</feature>